<evidence type="ECO:0000256" key="8">
    <source>
        <dbReference type="ARBA" id="ARBA00023303"/>
    </source>
</evidence>
<evidence type="ECO:0000256" key="9">
    <source>
        <dbReference type="HAMAP-Rule" id="MF_00115"/>
    </source>
</evidence>
<evidence type="ECO:0000256" key="1">
    <source>
        <dbReference type="ARBA" id="ARBA00004141"/>
    </source>
</evidence>
<dbReference type="PRINTS" id="PR01264">
    <property type="entry name" value="MECHCHANNEL"/>
</dbReference>
<dbReference type="PANTHER" id="PTHR30266">
    <property type="entry name" value="MECHANOSENSITIVE CHANNEL MSCL"/>
    <property type="match status" value="1"/>
</dbReference>
<organism evidence="10 11">
    <name type="scientific">Sediminibacillus albus</name>
    <dbReference type="NCBI Taxonomy" id="407036"/>
    <lineage>
        <taxon>Bacteria</taxon>
        <taxon>Bacillati</taxon>
        <taxon>Bacillota</taxon>
        <taxon>Bacilli</taxon>
        <taxon>Bacillales</taxon>
        <taxon>Bacillaceae</taxon>
        <taxon>Sediminibacillus</taxon>
    </lineage>
</organism>
<dbReference type="RefSeq" id="WP_093214919.1">
    <property type="nucleotide sequence ID" value="NZ_FNFL01000004.1"/>
</dbReference>
<keyword evidence="6 9" id="KW-0406">Ion transport</keyword>
<evidence type="ECO:0000256" key="4">
    <source>
        <dbReference type="ARBA" id="ARBA00022692"/>
    </source>
</evidence>
<dbReference type="Proteomes" id="UP000198694">
    <property type="component" value="Unassembled WGS sequence"/>
</dbReference>
<evidence type="ECO:0000313" key="10">
    <source>
        <dbReference type="EMBL" id="SDK28111.1"/>
    </source>
</evidence>
<comment type="similarity">
    <text evidence="9">Belongs to the MscL family.</text>
</comment>
<dbReference type="Gene3D" id="1.10.1200.120">
    <property type="entry name" value="Large-conductance mechanosensitive channel, MscL, domain 1"/>
    <property type="match status" value="1"/>
</dbReference>
<feature type="transmembrane region" description="Helical" evidence="9">
    <location>
        <begin position="80"/>
        <end position="101"/>
    </location>
</feature>
<dbReference type="GO" id="GO:0008381">
    <property type="term" value="F:mechanosensitive monoatomic ion channel activity"/>
    <property type="evidence" value="ECO:0007669"/>
    <property type="project" value="UniProtKB-UniRule"/>
</dbReference>
<dbReference type="HAMAP" id="MF_00115">
    <property type="entry name" value="MscL"/>
    <property type="match status" value="1"/>
</dbReference>
<dbReference type="SUPFAM" id="SSF81330">
    <property type="entry name" value="Gated mechanosensitive channel"/>
    <property type="match status" value="1"/>
</dbReference>
<comment type="subunit">
    <text evidence="9">Homopentamer.</text>
</comment>
<comment type="function">
    <text evidence="9">Channel that opens in response to stretch forces in the membrane lipid bilayer. May participate in the regulation of osmotic pressure changes within the cell.</text>
</comment>
<dbReference type="InterPro" id="IPR001185">
    <property type="entry name" value="MS_channel"/>
</dbReference>
<keyword evidence="8 9" id="KW-0407">Ion channel</keyword>
<dbReference type="NCBIfam" id="TIGR00220">
    <property type="entry name" value="mscL"/>
    <property type="match status" value="1"/>
</dbReference>
<dbReference type="Pfam" id="PF01741">
    <property type="entry name" value="MscL"/>
    <property type="match status" value="1"/>
</dbReference>
<accession>A0A1G9ALJ5</accession>
<keyword evidence="7 9" id="KW-0472">Membrane</keyword>
<reference evidence="10 11" key="1">
    <citation type="submission" date="2016-10" db="EMBL/GenBank/DDBJ databases">
        <authorList>
            <person name="de Groot N.N."/>
        </authorList>
    </citation>
    <scope>NUCLEOTIDE SEQUENCE [LARGE SCALE GENOMIC DNA]</scope>
    <source>
        <strain evidence="10 11">CGMCC 1.6502</strain>
    </source>
</reference>
<dbReference type="AlphaFoldDB" id="A0A1G9ALJ5"/>
<evidence type="ECO:0000256" key="6">
    <source>
        <dbReference type="ARBA" id="ARBA00023065"/>
    </source>
</evidence>
<gene>
    <name evidence="9" type="primary">mscL</name>
    <name evidence="10" type="ORF">SAMN05216243_2593</name>
</gene>
<evidence type="ECO:0000256" key="5">
    <source>
        <dbReference type="ARBA" id="ARBA00022989"/>
    </source>
</evidence>
<dbReference type="OrthoDB" id="9810350at2"/>
<dbReference type="InterPro" id="IPR036019">
    <property type="entry name" value="MscL_channel"/>
</dbReference>
<protein>
    <recommendedName>
        <fullName evidence="9">Large-conductance mechanosensitive channel</fullName>
    </recommendedName>
</protein>
<dbReference type="STRING" id="407036.SAMN05216243_2593"/>
<sequence length="165" mass="18469">MVKEFRQFILKGSAADMGIGMVLGTAFSSIIDSLVTDVLLPPIGLLMSEMNFSNLYIVLGSRGYTSLAEAQEAGAATINYGLFITSLVRFLIIFFAIFLIIRQMNRWKKPDQHPVMSMAKKECDYCRMSIPCQAIRCPHCSSDLVEGHKEAGSRDERQRIIVKVK</sequence>
<proteinExistence type="inferred from homology"/>
<keyword evidence="5 9" id="KW-1133">Transmembrane helix</keyword>
<evidence type="ECO:0000256" key="3">
    <source>
        <dbReference type="ARBA" id="ARBA00022475"/>
    </source>
</evidence>
<evidence type="ECO:0000256" key="7">
    <source>
        <dbReference type="ARBA" id="ARBA00023136"/>
    </source>
</evidence>
<name>A0A1G9ALJ5_9BACI</name>
<feature type="transmembrane region" description="Helical" evidence="9">
    <location>
        <begin position="12"/>
        <end position="31"/>
    </location>
</feature>
<dbReference type="InterPro" id="IPR037673">
    <property type="entry name" value="MSC/AndL"/>
</dbReference>
<evidence type="ECO:0000256" key="2">
    <source>
        <dbReference type="ARBA" id="ARBA00022448"/>
    </source>
</evidence>
<keyword evidence="3 9" id="KW-1003">Cell membrane</keyword>
<dbReference type="GO" id="GO:0005886">
    <property type="term" value="C:plasma membrane"/>
    <property type="evidence" value="ECO:0007669"/>
    <property type="project" value="UniProtKB-SubCell"/>
</dbReference>
<dbReference type="PANTHER" id="PTHR30266:SF2">
    <property type="entry name" value="LARGE-CONDUCTANCE MECHANOSENSITIVE CHANNEL"/>
    <property type="match status" value="1"/>
</dbReference>
<keyword evidence="2 9" id="KW-0813">Transport</keyword>
<evidence type="ECO:0000313" key="11">
    <source>
        <dbReference type="Proteomes" id="UP000198694"/>
    </source>
</evidence>
<keyword evidence="11" id="KW-1185">Reference proteome</keyword>
<comment type="subcellular location">
    <subcellularLocation>
        <location evidence="9">Cell membrane</location>
        <topology evidence="9">Multi-pass membrane protein</topology>
    </subcellularLocation>
    <subcellularLocation>
        <location evidence="1">Membrane</location>
        <topology evidence="1">Multi-pass membrane protein</topology>
    </subcellularLocation>
</comment>
<dbReference type="EMBL" id="FNFL01000004">
    <property type="protein sequence ID" value="SDK28111.1"/>
    <property type="molecule type" value="Genomic_DNA"/>
</dbReference>
<keyword evidence="4 9" id="KW-0812">Transmembrane</keyword>